<sequence>MPAYDAELVHFSREAKFCELERFSSGSRSVEKQPALTGDGQYATKSEAADSEGDVKRDNDNYTTESDVVARGREGDTGDGQQEPQQPQQQDRHLELAYFAQRREEDELDALLDEAYEWCEEDTYVLAAGPDEELHELDGWLLRGKDEEPRTDLLCSESSCHFSNIGGGGRRGGGEQEGSKPKSDRWNSEGPKDIGGLVRGCMNALIAPNAPCDAQIRGKSCSSGSGGVVED</sequence>
<evidence type="ECO:0000313" key="2">
    <source>
        <dbReference type="EMBL" id="KAF3763232.1"/>
    </source>
</evidence>
<comment type="caution">
    <text evidence="2">The sequence shown here is derived from an EMBL/GenBank/DDBJ whole genome shotgun (WGS) entry which is preliminary data.</text>
</comment>
<feature type="region of interest" description="Disordered" evidence="1">
    <location>
        <begin position="23"/>
        <end position="95"/>
    </location>
</feature>
<name>A0A9P5CMG4_CRYP1</name>
<evidence type="ECO:0000313" key="3">
    <source>
        <dbReference type="Proteomes" id="UP000803844"/>
    </source>
</evidence>
<evidence type="ECO:0000256" key="1">
    <source>
        <dbReference type="SAM" id="MobiDB-lite"/>
    </source>
</evidence>
<feature type="compositionally biased region" description="Low complexity" evidence="1">
    <location>
        <begin position="79"/>
        <end position="89"/>
    </location>
</feature>
<feature type="compositionally biased region" description="Basic and acidic residues" evidence="1">
    <location>
        <begin position="172"/>
        <end position="192"/>
    </location>
</feature>
<proteinExistence type="predicted"/>
<organism evidence="2 3">
    <name type="scientific">Cryphonectria parasitica (strain ATCC 38755 / EP155)</name>
    <dbReference type="NCBI Taxonomy" id="660469"/>
    <lineage>
        <taxon>Eukaryota</taxon>
        <taxon>Fungi</taxon>
        <taxon>Dikarya</taxon>
        <taxon>Ascomycota</taxon>
        <taxon>Pezizomycotina</taxon>
        <taxon>Sordariomycetes</taxon>
        <taxon>Sordariomycetidae</taxon>
        <taxon>Diaporthales</taxon>
        <taxon>Cryphonectriaceae</taxon>
        <taxon>Cryphonectria-Endothia species complex</taxon>
        <taxon>Cryphonectria</taxon>
    </lineage>
</organism>
<accession>A0A9P5CMG4</accession>
<feature type="region of interest" description="Disordered" evidence="1">
    <location>
        <begin position="158"/>
        <end position="192"/>
    </location>
</feature>
<dbReference type="Proteomes" id="UP000803844">
    <property type="component" value="Unassembled WGS sequence"/>
</dbReference>
<dbReference type="GeneID" id="63837795"/>
<dbReference type="EMBL" id="MU032349">
    <property type="protein sequence ID" value="KAF3763232.1"/>
    <property type="molecule type" value="Genomic_DNA"/>
</dbReference>
<protein>
    <submittedName>
        <fullName evidence="2">Uncharacterized protein</fullName>
    </submittedName>
</protein>
<reference evidence="2" key="1">
    <citation type="journal article" date="2020" name="Phytopathology">
        <title>Genome sequence of the chestnut blight fungus Cryphonectria parasitica EP155: A fundamental resource for an archetypical invasive plant pathogen.</title>
        <authorList>
            <person name="Crouch J.A."/>
            <person name="Dawe A."/>
            <person name="Aerts A."/>
            <person name="Barry K."/>
            <person name="Churchill A.C.L."/>
            <person name="Grimwood J."/>
            <person name="Hillman B."/>
            <person name="Milgroom M.G."/>
            <person name="Pangilinan J."/>
            <person name="Smith M."/>
            <person name="Salamov A."/>
            <person name="Schmutz J."/>
            <person name="Yadav J."/>
            <person name="Grigoriev I.V."/>
            <person name="Nuss D."/>
        </authorList>
    </citation>
    <scope>NUCLEOTIDE SEQUENCE</scope>
    <source>
        <strain evidence="2">EP155</strain>
    </source>
</reference>
<keyword evidence="3" id="KW-1185">Reference proteome</keyword>
<gene>
    <name evidence="2" type="ORF">M406DRAFT_331770</name>
</gene>
<dbReference type="AlphaFoldDB" id="A0A9P5CMG4"/>
<dbReference type="RefSeq" id="XP_040774193.1">
    <property type="nucleotide sequence ID" value="XM_040920666.1"/>
</dbReference>